<dbReference type="PANTHER" id="PTHR10404:SF50">
    <property type="entry name" value="AMINOPEPTIDASE NAALADL1"/>
    <property type="match status" value="1"/>
</dbReference>
<accession>A0A8T1SG33</accession>
<dbReference type="SUPFAM" id="SSF53187">
    <property type="entry name" value="Zn-dependent exopeptidases"/>
    <property type="match status" value="1"/>
</dbReference>
<dbReference type="PANTHER" id="PTHR10404">
    <property type="entry name" value="N-ACETYLATED-ALPHA-LINKED ACIDIC DIPEPTIDASE"/>
    <property type="match status" value="1"/>
</dbReference>
<keyword evidence="3" id="KW-1185">Reference proteome</keyword>
<sequence length="112" mass="12390">PESLTHLRPPHSLGSLGAGSDYASFIHYLGITSMDIAYTYDRNKTSARIYPAYHTAFDTFDYADRFIDPGFTSHQAVARTAGNVLLRLADSLVLPLNVSDYGEKLEELYSVA</sequence>
<evidence type="ECO:0000256" key="1">
    <source>
        <dbReference type="ARBA" id="ARBA00005634"/>
    </source>
</evidence>
<dbReference type="AlphaFoldDB" id="A0A8T1SG33"/>
<proteinExistence type="inferred from homology"/>
<dbReference type="Proteomes" id="UP000765507">
    <property type="component" value="Unassembled WGS sequence"/>
</dbReference>
<name>A0A8T1SG33_CHESE</name>
<dbReference type="FunFam" id="3.40.630.10:FF:000101">
    <property type="entry name" value="N-acetylated alpha-linked acidic dipeptidase like 1"/>
    <property type="match status" value="1"/>
</dbReference>
<feature type="non-terminal residue" evidence="2">
    <location>
        <position position="1"/>
    </location>
</feature>
<dbReference type="OrthoDB" id="5841748at2759"/>
<comment type="caution">
    <text evidence="2">The sequence shown here is derived from an EMBL/GenBank/DDBJ whole genome shotgun (WGS) entry which is preliminary data.</text>
</comment>
<dbReference type="EMBL" id="JAHGAV010000247">
    <property type="protein sequence ID" value="KAG6927605.1"/>
    <property type="molecule type" value="Genomic_DNA"/>
</dbReference>
<gene>
    <name evidence="2" type="primary">NAALADL1</name>
    <name evidence="2" type="ORF">G0U57_009552</name>
</gene>
<reference evidence="2 3" key="1">
    <citation type="journal article" date="2020" name="G3 (Bethesda)">
        <title>Draft Genome of the Common Snapping Turtle, Chelydra serpentina, a Model for Phenotypic Plasticity in Reptiles.</title>
        <authorList>
            <person name="Das D."/>
            <person name="Singh S.K."/>
            <person name="Bierstedt J."/>
            <person name="Erickson A."/>
            <person name="Galli G.L.J."/>
            <person name="Crossley D.A. 2nd"/>
            <person name="Rhen T."/>
        </authorList>
    </citation>
    <scope>NUCLEOTIDE SEQUENCE [LARGE SCALE GENOMIC DNA]</scope>
    <source>
        <strain evidence="2">KW</strain>
    </source>
</reference>
<comment type="similarity">
    <text evidence="1">Belongs to the peptidase M28 family. M28B subfamily.</text>
</comment>
<dbReference type="Gene3D" id="3.40.630.10">
    <property type="entry name" value="Zn peptidases"/>
    <property type="match status" value="1"/>
</dbReference>
<dbReference type="GO" id="GO:0004180">
    <property type="term" value="F:carboxypeptidase activity"/>
    <property type="evidence" value="ECO:0007669"/>
    <property type="project" value="TreeGrafter"/>
</dbReference>
<evidence type="ECO:0000313" key="2">
    <source>
        <dbReference type="EMBL" id="KAG6927605.1"/>
    </source>
</evidence>
<feature type="non-terminal residue" evidence="2">
    <location>
        <position position="112"/>
    </location>
</feature>
<evidence type="ECO:0000313" key="3">
    <source>
        <dbReference type="Proteomes" id="UP000765507"/>
    </source>
</evidence>
<protein>
    <submittedName>
        <fullName evidence="2">N-acetylated alpha-linked acidic dipeptidase like 1</fullName>
    </submittedName>
</protein>
<organism evidence="2 3">
    <name type="scientific">Chelydra serpentina</name>
    <name type="common">Snapping turtle</name>
    <name type="synonym">Testudo serpentina</name>
    <dbReference type="NCBI Taxonomy" id="8475"/>
    <lineage>
        <taxon>Eukaryota</taxon>
        <taxon>Metazoa</taxon>
        <taxon>Chordata</taxon>
        <taxon>Craniata</taxon>
        <taxon>Vertebrata</taxon>
        <taxon>Euteleostomi</taxon>
        <taxon>Archelosauria</taxon>
        <taxon>Testudinata</taxon>
        <taxon>Testudines</taxon>
        <taxon>Cryptodira</taxon>
        <taxon>Durocryptodira</taxon>
        <taxon>Americhelydia</taxon>
        <taxon>Chelydroidea</taxon>
        <taxon>Chelydridae</taxon>
        <taxon>Chelydra</taxon>
    </lineage>
</organism>
<dbReference type="InterPro" id="IPR039373">
    <property type="entry name" value="Peptidase_M28B"/>
</dbReference>